<name>A0A438CEB9_VITVI</name>
<evidence type="ECO:0000313" key="1">
    <source>
        <dbReference type="EMBL" id="RVW21551.1"/>
    </source>
</evidence>
<organism evidence="1 2">
    <name type="scientific">Vitis vinifera</name>
    <name type="common">Grape</name>
    <dbReference type="NCBI Taxonomy" id="29760"/>
    <lineage>
        <taxon>Eukaryota</taxon>
        <taxon>Viridiplantae</taxon>
        <taxon>Streptophyta</taxon>
        <taxon>Embryophyta</taxon>
        <taxon>Tracheophyta</taxon>
        <taxon>Spermatophyta</taxon>
        <taxon>Magnoliopsida</taxon>
        <taxon>eudicotyledons</taxon>
        <taxon>Gunneridae</taxon>
        <taxon>Pentapetalae</taxon>
        <taxon>rosids</taxon>
        <taxon>Vitales</taxon>
        <taxon>Vitaceae</taxon>
        <taxon>Viteae</taxon>
        <taxon>Vitis</taxon>
    </lineage>
</organism>
<dbReference type="Proteomes" id="UP000288805">
    <property type="component" value="Unassembled WGS sequence"/>
</dbReference>
<dbReference type="EMBL" id="QGNW01002284">
    <property type="protein sequence ID" value="RVW21551.1"/>
    <property type="molecule type" value="Genomic_DNA"/>
</dbReference>
<protein>
    <submittedName>
        <fullName evidence="1">Uncharacterized protein</fullName>
    </submittedName>
</protein>
<proteinExistence type="predicted"/>
<gene>
    <name evidence="1" type="ORF">CK203_109655</name>
</gene>
<reference evidence="1 2" key="1">
    <citation type="journal article" date="2018" name="PLoS Genet.">
        <title>Population sequencing reveals clonal diversity and ancestral inbreeding in the grapevine cultivar Chardonnay.</title>
        <authorList>
            <person name="Roach M.J."/>
            <person name="Johnson D.L."/>
            <person name="Bohlmann J."/>
            <person name="van Vuuren H.J."/>
            <person name="Jones S.J."/>
            <person name="Pretorius I.S."/>
            <person name="Schmidt S.A."/>
            <person name="Borneman A.R."/>
        </authorList>
    </citation>
    <scope>NUCLEOTIDE SEQUENCE [LARGE SCALE GENOMIC DNA]</scope>
    <source>
        <strain evidence="2">cv. Chardonnay</strain>
        <tissue evidence="1">Leaf</tissue>
    </source>
</reference>
<accession>A0A438CEB9</accession>
<evidence type="ECO:0000313" key="2">
    <source>
        <dbReference type="Proteomes" id="UP000288805"/>
    </source>
</evidence>
<comment type="caution">
    <text evidence="1">The sequence shown here is derived from an EMBL/GenBank/DDBJ whole genome shotgun (WGS) entry which is preliminary data.</text>
</comment>
<dbReference type="AlphaFoldDB" id="A0A438CEB9"/>
<sequence>MDRAKLTIKASVKQWEKYWEVIDRKWEGLPPNEEGRGTVHEDDSVINRRVSRRISNVTQEIDIDSRHKGKALRTIFSSSSSDVAIMGVVNGVVALVGTVEELVALVRVLEEMVALVAVMLVK</sequence>